<keyword evidence="1" id="KW-0862">Zinc</keyword>
<dbReference type="GO" id="GO:0003676">
    <property type="term" value="F:nucleic acid binding"/>
    <property type="evidence" value="ECO:0007669"/>
    <property type="project" value="InterPro"/>
</dbReference>
<keyword evidence="1" id="KW-0863">Zinc-finger</keyword>
<dbReference type="Pfam" id="PF14893">
    <property type="entry name" value="PNMA"/>
    <property type="match status" value="1"/>
</dbReference>
<dbReference type="InterPro" id="IPR026523">
    <property type="entry name" value="PNMA"/>
</dbReference>
<name>A0A8C1SFS8_CYPCA</name>
<accession>A0A8C1SFS8</accession>
<dbReference type="Proteomes" id="UP000694700">
    <property type="component" value="Unplaced"/>
</dbReference>
<evidence type="ECO:0000313" key="4">
    <source>
        <dbReference type="Proteomes" id="UP000694700"/>
    </source>
</evidence>
<dbReference type="Gene3D" id="4.10.60.10">
    <property type="entry name" value="Zinc finger, CCHC-type"/>
    <property type="match status" value="1"/>
</dbReference>
<dbReference type="AlphaFoldDB" id="A0A8C1SFS8"/>
<proteinExistence type="predicted"/>
<dbReference type="PANTHER" id="PTHR23095:SF53">
    <property type="entry name" value="ZINC FINGER CCHC DOMAIN-CONTAINING PROTEIN 12-LIKE"/>
    <property type="match status" value="1"/>
</dbReference>
<reference evidence="3" key="1">
    <citation type="submission" date="2025-08" db="UniProtKB">
        <authorList>
            <consortium name="Ensembl"/>
        </authorList>
    </citation>
    <scope>IDENTIFICATION</scope>
</reference>
<dbReference type="PANTHER" id="PTHR23095">
    <property type="entry name" value="PARANEOPLASTIC ANTIGEN"/>
    <property type="match status" value="1"/>
</dbReference>
<dbReference type="SMART" id="SM00343">
    <property type="entry name" value="ZnF_C2HC"/>
    <property type="match status" value="1"/>
</dbReference>
<keyword evidence="1" id="KW-0479">Metal-binding</keyword>
<dbReference type="Pfam" id="PF00098">
    <property type="entry name" value="zf-CCHC"/>
    <property type="match status" value="1"/>
</dbReference>
<dbReference type="InterPro" id="IPR048270">
    <property type="entry name" value="PNMA_C"/>
</dbReference>
<dbReference type="InterPro" id="IPR001878">
    <property type="entry name" value="Znf_CCHC"/>
</dbReference>
<protein>
    <recommendedName>
        <fullName evidence="2">CCHC-type domain-containing protein</fullName>
    </recommendedName>
</protein>
<dbReference type="InterPro" id="IPR036875">
    <property type="entry name" value="Znf_CCHC_sf"/>
</dbReference>
<dbReference type="Ensembl" id="ENSCCRT00015006666.1">
    <property type="protein sequence ID" value="ENSCCRP00015006411.1"/>
    <property type="gene ID" value="ENSCCRG00015003280.1"/>
</dbReference>
<sequence>MIQDKTPVDMQRRKILESLLPPASELIRQLGPDAAPRDYVKLLDSAYGLVEDGEEIFARFLNTHQNTGEKASEYLQRPKAWFCFKCGNDGHLARQCENPPNKLLVDQKYKELKLSFPKSVSS</sequence>
<evidence type="ECO:0000313" key="3">
    <source>
        <dbReference type="Ensembl" id="ENSCCRP00015006411.1"/>
    </source>
</evidence>
<organism evidence="3 4">
    <name type="scientific">Cyprinus carpio</name>
    <name type="common">Common carp</name>
    <dbReference type="NCBI Taxonomy" id="7962"/>
    <lineage>
        <taxon>Eukaryota</taxon>
        <taxon>Metazoa</taxon>
        <taxon>Chordata</taxon>
        <taxon>Craniata</taxon>
        <taxon>Vertebrata</taxon>
        <taxon>Euteleostomi</taxon>
        <taxon>Actinopterygii</taxon>
        <taxon>Neopterygii</taxon>
        <taxon>Teleostei</taxon>
        <taxon>Ostariophysi</taxon>
        <taxon>Cypriniformes</taxon>
        <taxon>Cyprinidae</taxon>
        <taxon>Cyprininae</taxon>
        <taxon>Cyprinus</taxon>
    </lineage>
</organism>
<feature type="domain" description="CCHC-type" evidence="2">
    <location>
        <begin position="83"/>
        <end position="98"/>
    </location>
</feature>
<dbReference type="PROSITE" id="PS50158">
    <property type="entry name" value="ZF_CCHC"/>
    <property type="match status" value="1"/>
</dbReference>
<evidence type="ECO:0000256" key="1">
    <source>
        <dbReference type="PROSITE-ProRule" id="PRU00047"/>
    </source>
</evidence>
<dbReference type="SUPFAM" id="SSF57756">
    <property type="entry name" value="Retrovirus zinc finger-like domains"/>
    <property type="match status" value="1"/>
</dbReference>
<evidence type="ECO:0000259" key="2">
    <source>
        <dbReference type="PROSITE" id="PS50158"/>
    </source>
</evidence>
<dbReference type="GO" id="GO:0008270">
    <property type="term" value="F:zinc ion binding"/>
    <property type="evidence" value="ECO:0007669"/>
    <property type="project" value="UniProtKB-KW"/>
</dbReference>